<evidence type="ECO:0000313" key="2">
    <source>
        <dbReference type="EMBL" id="KMZ57380.1"/>
    </source>
</evidence>
<evidence type="ECO:0000256" key="1">
    <source>
        <dbReference type="SAM" id="MobiDB-lite"/>
    </source>
</evidence>
<feature type="region of interest" description="Disordered" evidence="1">
    <location>
        <begin position="60"/>
        <end position="133"/>
    </location>
</feature>
<reference evidence="3" key="1">
    <citation type="journal article" date="2016" name="Nature">
        <title>The genome of the seagrass Zostera marina reveals angiosperm adaptation to the sea.</title>
        <authorList>
            <person name="Olsen J.L."/>
            <person name="Rouze P."/>
            <person name="Verhelst B."/>
            <person name="Lin Y.-C."/>
            <person name="Bayer T."/>
            <person name="Collen J."/>
            <person name="Dattolo E."/>
            <person name="De Paoli E."/>
            <person name="Dittami S."/>
            <person name="Maumus F."/>
            <person name="Michel G."/>
            <person name="Kersting A."/>
            <person name="Lauritano C."/>
            <person name="Lohaus R."/>
            <person name="Toepel M."/>
            <person name="Tonon T."/>
            <person name="Vanneste K."/>
            <person name="Amirebrahimi M."/>
            <person name="Brakel J."/>
            <person name="Bostroem C."/>
            <person name="Chovatia M."/>
            <person name="Grimwood J."/>
            <person name="Jenkins J.W."/>
            <person name="Jueterbock A."/>
            <person name="Mraz A."/>
            <person name="Stam W.T."/>
            <person name="Tice H."/>
            <person name="Bornberg-Bauer E."/>
            <person name="Green P.J."/>
            <person name="Pearson G.A."/>
            <person name="Procaccini G."/>
            <person name="Duarte C.M."/>
            <person name="Schmutz J."/>
            <person name="Reusch T.B.H."/>
            <person name="Van de Peer Y."/>
        </authorList>
    </citation>
    <scope>NUCLEOTIDE SEQUENCE [LARGE SCALE GENOMIC DNA]</scope>
    <source>
        <strain evidence="3">cv. Finnish</strain>
    </source>
</reference>
<dbReference type="AlphaFoldDB" id="A0A0K9NN08"/>
<feature type="compositionally biased region" description="Low complexity" evidence="1">
    <location>
        <begin position="85"/>
        <end position="100"/>
    </location>
</feature>
<protein>
    <submittedName>
        <fullName evidence="2">Uncharacterized protein</fullName>
    </submittedName>
</protein>
<gene>
    <name evidence="2" type="ORF">ZOSMA_86G00150</name>
</gene>
<proteinExistence type="predicted"/>
<dbReference type="OrthoDB" id="666348at2759"/>
<dbReference type="Proteomes" id="UP000036987">
    <property type="component" value="Unassembled WGS sequence"/>
</dbReference>
<dbReference type="EMBL" id="LFYR01002072">
    <property type="protein sequence ID" value="KMZ57380.1"/>
    <property type="molecule type" value="Genomic_DNA"/>
</dbReference>
<dbReference type="PANTHER" id="PTHR33167">
    <property type="entry name" value="TRANSCRIPTION FACTOR, PUTATIVE (DUF863)-RELATED"/>
    <property type="match status" value="1"/>
</dbReference>
<accession>A0A0K9NN08</accession>
<comment type="caution">
    <text evidence="2">The sequence shown here is derived from an EMBL/GenBank/DDBJ whole genome shotgun (WGS) entry which is preliminary data.</text>
</comment>
<dbReference type="OMA" id="TCSTHAV"/>
<organism evidence="2 3">
    <name type="scientific">Zostera marina</name>
    <name type="common">Eelgrass</name>
    <dbReference type="NCBI Taxonomy" id="29655"/>
    <lineage>
        <taxon>Eukaryota</taxon>
        <taxon>Viridiplantae</taxon>
        <taxon>Streptophyta</taxon>
        <taxon>Embryophyta</taxon>
        <taxon>Tracheophyta</taxon>
        <taxon>Spermatophyta</taxon>
        <taxon>Magnoliopsida</taxon>
        <taxon>Liliopsida</taxon>
        <taxon>Zosteraceae</taxon>
        <taxon>Zostera</taxon>
    </lineage>
</organism>
<sequence>MEKFLQHYNKEYMKMAILKQEETFKQQVSELHRLYRVQKLLMRGDLKVVEEQDIEIENESDIELTLATGGRRRKRMKTTTDESSDSGAGSQSSSSTMSVSPTLKIHEWGLFQTPPPPPEKPSWHLQCLSLKMT</sequence>
<evidence type="ECO:0000313" key="3">
    <source>
        <dbReference type="Proteomes" id="UP000036987"/>
    </source>
</evidence>
<keyword evidence="3" id="KW-1185">Reference proteome</keyword>
<dbReference type="PANTHER" id="PTHR33167:SF26">
    <property type="entry name" value="EXPRESSED PROTEIN"/>
    <property type="match status" value="1"/>
</dbReference>
<name>A0A0K9NN08_ZOSMR</name>